<evidence type="ECO:0000313" key="2">
    <source>
        <dbReference type="Proteomes" id="UP000199355"/>
    </source>
</evidence>
<dbReference type="RefSeq" id="WP_092155227.1">
    <property type="nucleotide sequence ID" value="NZ_FNBX01000024.1"/>
</dbReference>
<accession>A0A1G7QTK2</accession>
<dbReference type="Proteomes" id="UP000199355">
    <property type="component" value="Unassembled WGS sequence"/>
</dbReference>
<keyword evidence="2" id="KW-1185">Reference proteome</keyword>
<organism evidence="1 2">
    <name type="scientific">Desulfovibrio legallii</name>
    <dbReference type="NCBI Taxonomy" id="571438"/>
    <lineage>
        <taxon>Bacteria</taxon>
        <taxon>Pseudomonadati</taxon>
        <taxon>Thermodesulfobacteriota</taxon>
        <taxon>Desulfovibrionia</taxon>
        <taxon>Desulfovibrionales</taxon>
        <taxon>Desulfovibrionaceae</taxon>
        <taxon>Desulfovibrio</taxon>
    </lineage>
</organism>
<name>A0A1G7QTK2_9BACT</name>
<protein>
    <submittedName>
        <fullName evidence="1">Uncharacterized protein</fullName>
    </submittedName>
</protein>
<reference evidence="2" key="1">
    <citation type="submission" date="2016-10" db="EMBL/GenBank/DDBJ databases">
        <authorList>
            <person name="Varghese N."/>
            <person name="Submissions S."/>
        </authorList>
    </citation>
    <scope>NUCLEOTIDE SEQUENCE [LARGE SCALE GENOMIC DNA]</scope>
    <source>
        <strain evidence="2">KHC7</strain>
    </source>
</reference>
<dbReference type="OrthoDB" id="5461106at2"/>
<evidence type="ECO:0000313" key="1">
    <source>
        <dbReference type="EMBL" id="SDG01851.1"/>
    </source>
</evidence>
<gene>
    <name evidence="1" type="ORF">SAMN05192586_1243</name>
</gene>
<dbReference type="STRING" id="571438.SAMN05192586_1243"/>
<proteinExistence type="predicted"/>
<dbReference type="AlphaFoldDB" id="A0A1G7QTK2"/>
<sequence>MDKHAKEKVVQPVAFYVLVVGNTRYTDDDETIEVGKIFQEKASERLQKLGVLAAENDGKNHYVIHVNIISYRPGNAAGRYFAGQFTNSFDSSIIIHAHMCEAIQGNNGIEAGNSLARIPTNKDLHEGLFGGIGGWESVIVDAAWDLINTVEEIFLDD</sequence>
<dbReference type="EMBL" id="FNBX01000024">
    <property type="protein sequence ID" value="SDG01851.1"/>
    <property type="molecule type" value="Genomic_DNA"/>
</dbReference>